<comment type="caution">
    <text evidence="2">The sequence shown here is derived from an EMBL/GenBank/DDBJ whole genome shotgun (WGS) entry which is preliminary data.</text>
</comment>
<feature type="non-terminal residue" evidence="2">
    <location>
        <position position="1"/>
    </location>
</feature>
<evidence type="ECO:0000313" key="2">
    <source>
        <dbReference type="EMBL" id="KAL0163052.1"/>
    </source>
</evidence>
<reference evidence="2 3" key="1">
    <citation type="submission" date="2024-05" db="EMBL/GenBank/DDBJ databases">
        <title>Genome sequencing and assembly of Indian major carp, Cirrhinus mrigala (Hamilton, 1822).</title>
        <authorList>
            <person name="Mohindra V."/>
            <person name="Chowdhury L.M."/>
            <person name="Lal K."/>
            <person name="Jena J.K."/>
        </authorList>
    </citation>
    <scope>NUCLEOTIDE SEQUENCE [LARGE SCALE GENOMIC DNA]</scope>
    <source>
        <strain evidence="2">CM1030</strain>
        <tissue evidence="2">Blood</tissue>
    </source>
</reference>
<protein>
    <submittedName>
        <fullName evidence="2">Uncharacterized protein</fullName>
    </submittedName>
</protein>
<proteinExistence type="predicted"/>
<gene>
    <name evidence="2" type="ORF">M9458_042448</name>
</gene>
<accession>A0ABD0NMD2</accession>
<organism evidence="2 3">
    <name type="scientific">Cirrhinus mrigala</name>
    <name type="common">Mrigala</name>
    <dbReference type="NCBI Taxonomy" id="683832"/>
    <lineage>
        <taxon>Eukaryota</taxon>
        <taxon>Metazoa</taxon>
        <taxon>Chordata</taxon>
        <taxon>Craniata</taxon>
        <taxon>Vertebrata</taxon>
        <taxon>Euteleostomi</taxon>
        <taxon>Actinopterygii</taxon>
        <taxon>Neopterygii</taxon>
        <taxon>Teleostei</taxon>
        <taxon>Ostariophysi</taxon>
        <taxon>Cypriniformes</taxon>
        <taxon>Cyprinidae</taxon>
        <taxon>Labeoninae</taxon>
        <taxon>Labeonini</taxon>
        <taxon>Cirrhinus</taxon>
    </lineage>
</organism>
<feature type="region of interest" description="Disordered" evidence="1">
    <location>
        <begin position="1"/>
        <end position="49"/>
    </location>
</feature>
<sequence length="67" mass="7293">SQVYDSMETHPEAFCHSSVLPGQPGMERKTAGNRKTQSSSLTSLAESKEPRTMCLKAKAKTIRASPL</sequence>
<evidence type="ECO:0000313" key="3">
    <source>
        <dbReference type="Proteomes" id="UP001529510"/>
    </source>
</evidence>
<evidence type="ECO:0000256" key="1">
    <source>
        <dbReference type="SAM" id="MobiDB-lite"/>
    </source>
</evidence>
<feature type="non-terminal residue" evidence="2">
    <location>
        <position position="67"/>
    </location>
</feature>
<keyword evidence="3" id="KW-1185">Reference proteome</keyword>
<feature type="compositionally biased region" description="Polar residues" evidence="1">
    <location>
        <begin position="33"/>
        <end position="45"/>
    </location>
</feature>
<dbReference type="EMBL" id="JAMKFB020000021">
    <property type="protein sequence ID" value="KAL0163052.1"/>
    <property type="molecule type" value="Genomic_DNA"/>
</dbReference>
<dbReference type="AlphaFoldDB" id="A0ABD0NMD2"/>
<dbReference type="Proteomes" id="UP001529510">
    <property type="component" value="Unassembled WGS sequence"/>
</dbReference>
<name>A0ABD0NMD2_CIRMR</name>